<comment type="caution">
    <text evidence="2">The sequence shown here is derived from an EMBL/GenBank/DDBJ whole genome shotgun (WGS) entry which is preliminary data.</text>
</comment>
<reference evidence="2" key="1">
    <citation type="submission" date="2022-05" db="EMBL/GenBank/DDBJ databases">
        <authorList>
            <person name="Jo J.-H."/>
            <person name="Im W.-T."/>
        </authorList>
    </citation>
    <scope>NUCLEOTIDE SEQUENCE</scope>
    <source>
        <strain evidence="2">SE158</strain>
    </source>
</reference>
<proteinExistence type="predicted"/>
<dbReference type="Proteomes" id="UP001165363">
    <property type="component" value="Unassembled WGS sequence"/>
</dbReference>
<sequence>MPVVRREVSDRTAFGKVVKWTFILFNILMLGLLLLSCKTNSDAIANASSQAEYADAATAGATIGAGLVSGTLIFLWLAGAVILGLFVLFTRRKKIIETEE</sequence>
<keyword evidence="1" id="KW-0472">Membrane</keyword>
<keyword evidence="1" id="KW-0812">Transmembrane</keyword>
<evidence type="ECO:0000256" key="1">
    <source>
        <dbReference type="SAM" id="Phobius"/>
    </source>
</evidence>
<gene>
    <name evidence="2" type="ORF">LZ536_09370</name>
</gene>
<keyword evidence="1" id="KW-1133">Transmembrane helix</keyword>
<keyword evidence="3" id="KW-1185">Reference proteome</keyword>
<protein>
    <recommendedName>
        <fullName evidence="4">LPXTG cell wall anchor domain-containing protein</fullName>
    </recommendedName>
</protein>
<evidence type="ECO:0000313" key="3">
    <source>
        <dbReference type="Proteomes" id="UP001165363"/>
    </source>
</evidence>
<name>A0ABT0RN77_9SPHN</name>
<dbReference type="EMBL" id="JAMGBD010000001">
    <property type="protein sequence ID" value="MCL6684106.1"/>
    <property type="molecule type" value="Genomic_DNA"/>
</dbReference>
<organism evidence="2 3">
    <name type="scientific">Sphingomonas alba</name>
    <dbReference type="NCBI Taxonomy" id="2908208"/>
    <lineage>
        <taxon>Bacteria</taxon>
        <taxon>Pseudomonadati</taxon>
        <taxon>Pseudomonadota</taxon>
        <taxon>Alphaproteobacteria</taxon>
        <taxon>Sphingomonadales</taxon>
        <taxon>Sphingomonadaceae</taxon>
        <taxon>Sphingomonas</taxon>
    </lineage>
</organism>
<feature type="transmembrane region" description="Helical" evidence="1">
    <location>
        <begin position="20"/>
        <end position="36"/>
    </location>
</feature>
<evidence type="ECO:0008006" key="4">
    <source>
        <dbReference type="Google" id="ProtNLM"/>
    </source>
</evidence>
<accession>A0ABT0RN77</accession>
<evidence type="ECO:0000313" key="2">
    <source>
        <dbReference type="EMBL" id="MCL6684106.1"/>
    </source>
</evidence>
<dbReference type="RefSeq" id="WP_249848403.1">
    <property type="nucleotide sequence ID" value="NZ_JAMGBD010000001.1"/>
</dbReference>
<feature type="transmembrane region" description="Helical" evidence="1">
    <location>
        <begin position="56"/>
        <end position="89"/>
    </location>
</feature>